<dbReference type="SUPFAM" id="SSF56954">
    <property type="entry name" value="Outer membrane efflux proteins (OEP)"/>
    <property type="match status" value="1"/>
</dbReference>
<organism evidence="8 9">
    <name type="scientific">Leptospira inadai serovar Lyme</name>
    <dbReference type="NCBI Taxonomy" id="293084"/>
    <lineage>
        <taxon>Bacteria</taxon>
        <taxon>Pseudomonadati</taxon>
        <taxon>Spirochaetota</taxon>
        <taxon>Spirochaetia</taxon>
        <taxon>Leptospirales</taxon>
        <taxon>Leptospiraceae</taxon>
        <taxon>Leptospira</taxon>
    </lineage>
</organism>
<keyword evidence="7" id="KW-0998">Cell outer membrane</keyword>
<dbReference type="RefSeq" id="WP_010415080.1">
    <property type="nucleotide sequence ID" value="NZ_MCRM02000002.1"/>
</dbReference>
<comment type="similarity">
    <text evidence="2">Belongs to the outer membrane factor (OMF) (TC 1.B.17) family.</text>
</comment>
<evidence type="ECO:0000256" key="1">
    <source>
        <dbReference type="ARBA" id="ARBA00004442"/>
    </source>
</evidence>
<keyword evidence="3" id="KW-0813">Transport</keyword>
<evidence type="ECO:0000256" key="4">
    <source>
        <dbReference type="ARBA" id="ARBA00022452"/>
    </source>
</evidence>
<reference evidence="8" key="1">
    <citation type="submission" date="2018-01" db="EMBL/GenBank/DDBJ databases">
        <title>Genomic characterization of Leptospira inadai serogroup Lyme isolated from captured rat in Brazil and comparative analysis with human reference strain.</title>
        <authorList>
            <person name="Moreno L.Z."/>
            <person name="Loureiro A.P."/>
            <person name="Miraglia F."/>
            <person name="Kremer F.S."/>
            <person name="Eslabao M.R."/>
            <person name="Dellagostin O.A."/>
            <person name="Lilenbaum W."/>
            <person name="Moreno A.M."/>
        </authorList>
    </citation>
    <scope>NUCLEOTIDE SEQUENCE [LARGE SCALE GENOMIC DNA]</scope>
    <source>
        <strain evidence="8">M34/99</strain>
    </source>
</reference>
<evidence type="ECO:0000313" key="9">
    <source>
        <dbReference type="Proteomes" id="UP000094669"/>
    </source>
</evidence>
<evidence type="ECO:0000256" key="5">
    <source>
        <dbReference type="ARBA" id="ARBA00022692"/>
    </source>
</evidence>
<evidence type="ECO:0000256" key="6">
    <source>
        <dbReference type="ARBA" id="ARBA00023136"/>
    </source>
</evidence>
<evidence type="ECO:0000256" key="2">
    <source>
        <dbReference type="ARBA" id="ARBA00007613"/>
    </source>
</evidence>
<name>A0ABX4YMR2_9LEPT</name>
<dbReference type="InterPro" id="IPR003423">
    <property type="entry name" value="OMP_efflux"/>
</dbReference>
<dbReference type="PANTHER" id="PTHR30026:SF20">
    <property type="entry name" value="OUTER MEMBRANE PROTEIN TOLC"/>
    <property type="match status" value="1"/>
</dbReference>
<evidence type="ECO:0000256" key="7">
    <source>
        <dbReference type="ARBA" id="ARBA00023237"/>
    </source>
</evidence>
<evidence type="ECO:0000256" key="3">
    <source>
        <dbReference type="ARBA" id="ARBA00022448"/>
    </source>
</evidence>
<sequence length="530" mass="60466">MVKFGRKYSFILKLVIILILFNRLNTFNIVAAPAKEDENLRITLTLEQAIMIGTTNSVILRTLEAKKEIFKMLITERWREFLPKVGVQYFGLRNINVGSADNIYNDVRLTVQQLVFDGGEASLNLETSKLNEVLNEKDFKINYAKLKLEIQKAYFKTLAAKGKVFLARKTLEKMEESYSKSQAEYKQGFIPKIQLIETASRLRQSQYSLQKYKNEYGQSLLELKQILNLDYQLQLNLEENIFTDFILSPPRLDVMTVIARAREEREDVKKSRVVIQRLKDEKTIAENYWIPKLYVGGYAGRNGDRLPLQHDIYGVNFNLTFPFGSNTVQTNGNLGVQKDGTGIQTYPGFGNQFVGPGLNGYNSSQIKFWDNLSYARKIVEGEVQLSEAILNRKSLENQIGLEVQKNADKLLESWEIIKIANSKVLLQWESLKIASTKYRVGQAKREDMLAAESEYVKSQEELTDALSAYATGCYELAFTGTIEGEINKLIQYKKGKGNSLISALLNNERIDDIFLPDDIKGKSIRGLIED</sequence>
<keyword evidence="6" id="KW-0472">Membrane</keyword>
<dbReference type="PANTHER" id="PTHR30026">
    <property type="entry name" value="OUTER MEMBRANE PROTEIN TOLC"/>
    <property type="match status" value="1"/>
</dbReference>
<keyword evidence="9" id="KW-1185">Reference proteome</keyword>
<comment type="caution">
    <text evidence="8">The sequence shown here is derived from an EMBL/GenBank/DDBJ whole genome shotgun (WGS) entry which is preliminary data.</text>
</comment>
<evidence type="ECO:0000313" key="8">
    <source>
        <dbReference type="EMBL" id="PNV76516.1"/>
    </source>
</evidence>
<proteinExistence type="inferred from homology"/>
<gene>
    <name evidence="8" type="ORF">BES34_002700</name>
</gene>
<dbReference type="Proteomes" id="UP000094669">
    <property type="component" value="Unassembled WGS sequence"/>
</dbReference>
<dbReference type="Gene3D" id="1.20.1600.10">
    <property type="entry name" value="Outer membrane efflux proteins (OEP)"/>
    <property type="match status" value="1"/>
</dbReference>
<dbReference type="InterPro" id="IPR051906">
    <property type="entry name" value="TolC-like"/>
</dbReference>
<dbReference type="EMBL" id="MCRM02000002">
    <property type="protein sequence ID" value="PNV76516.1"/>
    <property type="molecule type" value="Genomic_DNA"/>
</dbReference>
<accession>A0ABX4YMR2</accession>
<keyword evidence="4" id="KW-1134">Transmembrane beta strand</keyword>
<dbReference type="Pfam" id="PF02321">
    <property type="entry name" value="OEP"/>
    <property type="match status" value="1"/>
</dbReference>
<protein>
    <submittedName>
        <fullName evidence="8">TolC family protein</fullName>
    </submittedName>
</protein>
<comment type="subcellular location">
    <subcellularLocation>
        <location evidence="1">Cell outer membrane</location>
    </subcellularLocation>
</comment>
<keyword evidence="5" id="KW-0812">Transmembrane</keyword>